<dbReference type="InterPro" id="IPR052895">
    <property type="entry name" value="HetReg/Transcr_Mod"/>
</dbReference>
<dbReference type="OrthoDB" id="2157530at2759"/>
<organism evidence="3 4">
    <name type="scientific">Alectoria fallacina</name>
    <dbReference type="NCBI Taxonomy" id="1903189"/>
    <lineage>
        <taxon>Eukaryota</taxon>
        <taxon>Fungi</taxon>
        <taxon>Dikarya</taxon>
        <taxon>Ascomycota</taxon>
        <taxon>Pezizomycotina</taxon>
        <taxon>Lecanoromycetes</taxon>
        <taxon>OSLEUM clade</taxon>
        <taxon>Lecanoromycetidae</taxon>
        <taxon>Lecanorales</taxon>
        <taxon>Lecanorineae</taxon>
        <taxon>Parmeliaceae</taxon>
        <taxon>Alectoria</taxon>
    </lineage>
</organism>
<evidence type="ECO:0000259" key="2">
    <source>
        <dbReference type="Pfam" id="PF06985"/>
    </source>
</evidence>
<proteinExistence type="predicted"/>
<evidence type="ECO:0000313" key="3">
    <source>
        <dbReference type="EMBL" id="CAF9941440.1"/>
    </source>
</evidence>
<dbReference type="PANTHER" id="PTHR24148">
    <property type="entry name" value="ANKYRIN REPEAT DOMAIN-CONTAINING PROTEIN 39 HOMOLOG-RELATED"/>
    <property type="match status" value="1"/>
</dbReference>
<feature type="compositionally biased region" description="Basic and acidic residues" evidence="1">
    <location>
        <begin position="647"/>
        <end position="656"/>
    </location>
</feature>
<feature type="domain" description="Heterokaryon incompatibility" evidence="2">
    <location>
        <begin position="87"/>
        <end position="243"/>
    </location>
</feature>
<dbReference type="EMBL" id="CAJPDR010000660">
    <property type="protein sequence ID" value="CAF9941440.1"/>
    <property type="molecule type" value="Genomic_DNA"/>
</dbReference>
<dbReference type="PANTHER" id="PTHR24148:SF64">
    <property type="entry name" value="HETEROKARYON INCOMPATIBILITY DOMAIN-CONTAINING PROTEIN"/>
    <property type="match status" value="1"/>
</dbReference>
<accession>A0A8H3J606</accession>
<dbReference type="AlphaFoldDB" id="A0A8H3J606"/>
<evidence type="ECO:0000313" key="4">
    <source>
        <dbReference type="Proteomes" id="UP000664203"/>
    </source>
</evidence>
<keyword evidence="4" id="KW-1185">Reference proteome</keyword>
<gene>
    <name evidence="3" type="ORF">ALECFALPRED_009142</name>
</gene>
<reference evidence="3" key="1">
    <citation type="submission" date="2021-03" db="EMBL/GenBank/DDBJ databases">
        <authorList>
            <person name="Tagirdzhanova G."/>
        </authorList>
    </citation>
    <scope>NUCLEOTIDE SEQUENCE</scope>
</reference>
<feature type="region of interest" description="Disordered" evidence="1">
    <location>
        <begin position="635"/>
        <end position="656"/>
    </location>
</feature>
<name>A0A8H3J606_9LECA</name>
<protein>
    <recommendedName>
        <fullName evidence="2">Heterokaryon incompatibility domain-containing protein</fullName>
    </recommendedName>
</protein>
<feature type="region of interest" description="Disordered" evidence="1">
    <location>
        <begin position="1"/>
        <end position="20"/>
    </location>
</feature>
<dbReference type="Proteomes" id="UP000664203">
    <property type="component" value="Unassembled WGS sequence"/>
</dbReference>
<dbReference type="InterPro" id="IPR010730">
    <property type="entry name" value="HET"/>
</dbReference>
<dbReference type="Pfam" id="PF26639">
    <property type="entry name" value="Het-6_barrel"/>
    <property type="match status" value="1"/>
</dbReference>
<dbReference type="Pfam" id="PF06985">
    <property type="entry name" value="HET"/>
    <property type="match status" value="1"/>
</dbReference>
<evidence type="ECO:0000256" key="1">
    <source>
        <dbReference type="SAM" id="MobiDB-lite"/>
    </source>
</evidence>
<comment type="caution">
    <text evidence="3">The sequence shown here is derived from an EMBL/GenBank/DDBJ whole genome shotgun (WGS) entry which is preliminary data.</text>
</comment>
<sequence length="680" mass="76403">MSRNQEPTNKDHSAIASPVATKRECPLSNSRFTAEDTLSARTPYQYLSLNEDLKEVRLLTLHEADIEADIHISINTVPLRPDNPPSFEALSYVWGSPENSVDIQVGSGTLAVSQNLAEALPYLRYKDRARILWIDAICVNQRDLKERGLQVKRMADLYRLADRVVAWLGPGNKQSTFGMALLEDLSSKIKVDRLLGTMEPASIDAEKHWSDRDVRFSYGKEELLAIREVVKRPWFRRLWVQQEILLAEHDPILMCGSDLIAWNSFGQAIYCLVAKEYGADHTSVFSEDPGPLVNDLFDLTNDKSSFPLLEIMRQTNHCECLDPRDRIFAILGLLNNVDKALDIKPDYESRTSQVYQDVVLRYIAHRKRINILMSSGLNDNPSEMPTWVPDWTVANTAFPFDKGEANGYSQSKVQYKGAGILSVTGTHSATVQHAERINYADRESMVAEIQRLAPNGILSGSYVGGGSLLAAYCATICSNHFGDTYLPVDQDMPHFQQSKDVLFAILEPTKQRDLNFSPGTDTEKWLNIAKIICEKRSFIKTREGYLGLAPGAVQPGDQVCVLLGCDNPLLLRPAPNLQYQVVGASYIHGLMHGEAFLGPLPDNYQAVSILDGGKRYYWEGFLNPQNWRTQYNDPRLESSFEDDGDEEHPAGIRPDGSRDRFLTAGMLEKRGVNLQNFDLI</sequence>